<dbReference type="GeneID" id="55972514"/>
<feature type="transmembrane region" description="Helical" evidence="3">
    <location>
        <begin position="490"/>
        <end position="513"/>
    </location>
</feature>
<keyword evidence="3" id="KW-1133">Transmembrane helix</keyword>
<feature type="compositionally biased region" description="Polar residues" evidence="2">
    <location>
        <begin position="833"/>
        <end position="848"/>
    </location>
</feature>
<evidence type="ECO:0000256" key="1">
    <source>
        <dbReference type="ARBA" id="ARBA00022837"/>
    </source>
</evidence>
<keyword evidence="3" id="KW-0812">Transmembrane</keyword>
<feature type="region of interest" description="Disordered" evidence="2">
    <location>
        <begin position="1"/>
        <end position="77"/>
    </location>
</feature>
<evidence type="ECO:0000259" key="4">
    <source>
        <dbReference type="PROSITE" id="PS50222"/>
    </source>
</evidence>
<feature type="transmembrane region" description="Helical" evidence="3">
    <location>
        <begin position="232"/>
        <end position="257"/>
    </location>
</feature>
<evidence type="ECO:0000256" key="3">
    <source>
        <dbReference type="SAM" id="Phobius"/>
    </source>
</evidence>
<organism evidence="5 6">
    <name type="scientific">Geosmithia morbida</name>
    <dbReference type="NCBI Taxonomy" id="1094350"/>
    <lineage>
        <taxon>Eukaryota</taxon>
        <taxon>Fungi</taxon>
        <taxon>Dikarya</taxon>
        <taxon>Ascomycota</taxon>
        <taxon>Pezizomycotina</taxon>
        <taxon>Sordariomycetes</taxon>
        <taxon>Hypocreomycetidae</taxon>
        <taxon>Hypocreales</taxon>
        <taxon>Bionectriaceae</taxon>
        <taxon>Geosmithia</taxon>
    </lineage>
</organism>
<keyword evidence="6" id="KW-1185">Reference proteome</keyword>
<keyword evidence="1" id="KW-0106">Calcium</keyword>
<feature type="transmembrane region" description="Helical" evidence="3">
    <location>
        <begin position="191"/>
        <end position="212"/>
    </location>
</feature>
<dbReference type="SUPFAM" id="SSF47473">
    <property type="entry name" value="EF-hand"/>
    <property type="match status" value="1"/>
</dbReference>
<comment type="caution">
    <text evidence="5">The sequence shown here is derived from an EMBL/GenBank/DDBJ whole genome shotgun (WGS) entry which is preliminary data.</text>
</comment>
<dbReference type="SUPFAM" id="SSF50182">
    <property type="entry name" value="Sm-like ribonucleoproteins"/>
    <property type="match status" value="1"/>
</dbReference>
<protein>
    <submittedName>
        <fullName evidence="5">Mechanosensitive ion channel protein 4/5/6/7/8/9/10</fullName>
    </submittedName>
</protein>
<keyword evidence="3" id="KW-0472">Membrane</keyword>
<evidence type="ECO:0000313" key="5">
    <source>
        <dbReference type="EMBL" id="KAF4123588.1"/>
    </source>
</evidence>
<proteinExistence type="predicted"/>
<feature type="region of interest" description="Disordered" evidence="2">
    <location>
        <begin position="715"/>
        <end position="858"/>
    </location>
</feature>
<reference evidence="5" key="1">
    <citation type="submission" date="2020-03" db="EMBL/GenBank/DDBJ databases">
        <title>Site-based positive gene gene selection in Geosmithia morbida across the United States reveals a broad range of putative effectors and factors for local host and environmental adapation.</title>
        <authorList>
            <person name="Onufrak A."/>
            <person name="Murdoch R.W."/>
            <person name="Gazis R."/>
            <person name="Huff M."/>
            <person name="Staton M."/>
            <person name="Klingeman W."/>
            <person name="Hadziabdic D."/>
        </authorList>
    </citation>
    <scope>NUCLEOTIDE SEQUENCE</scope>
    <source>
        <strain evidence="5">1262</strain>
    </source>
</reference>
<dbReference type="OrthoDB" id="544685at2759"/>
<dbReference type="InterPro" id="IPR002048">
    <property type="entry name" value="EF_hand_dom"/>
</dbReference>
<dbReference type="PANTHER" id="PTHR31323:SF14">
    <property type="entry name" value="MECHANOSENSITIVE ION CHANNEL PROTEIN MSY2"/>
    <property type="match status" value="1"/>
</dbReference>
<evidence type="ECO:0000313" key="6">
    <source>
        <dbReference type="Proteomes" id="UP000749293"/>
    </source>
</evidence>
<sequence>MGSEEEAIRLTNVRSNASRSGAAMAQSSSVDSSHFEKNPALQQEEEHKKHHHFGHRGRRRRATETLDRGDTGLGSNTDSPARLNFMGRLYRKVISFSVVSRYLVYIVPVAVILAIPVIVLAATGHKNDIPVGNKGSGDDLVVGPPLFKLMLWIEVTWLTVWAAKLVAWALPNAFMFFSGIVSAGTRKYATVLANMSVPLTLFFWALAVWITFKKLFSASTSNVEWARTLHTILGALFVSSAVFLGEKAIVQVIGVSYHQRSFANRISESKHEIRLLGMLYDASRTLFPMYCPDFAEEDHIINDSIELKIRGMKGGSGTATPMKLINDFGRLGDKVTSAFGNIASEITGKHVFNPNSAHSIVLEALDRLRSSEALARRIWMSFVVDGNDDLYLEDVIEVLGPAHRKEAEEAFAAIDGDENGDISLDEMVRKVIEIGKERKAIGEGMKDIGQALAAFDKVLLFVVLLIIIFVFLAFFQSSFVATLASAGTALLSLSFVFAVTTQEFLGSCIFLFVKHPYDVGDRVVISDVELVVQRISLLYTIFTRSDTEQVSQVPNIVLNNLWVDNMSRSKAMYESFEIDVSFDTSFEDIELLRLEMEKFVRDRENSRDFKPDFSIGVGSVGNMDKLTLQISILHKSNWHNAMVRASRRSKFMCALALALKKIPIYGPGGGGDAAGGPANPTYSVSVTDEWAAMARDKAAKVRNEERLVPFPEDAATKSGDAEAAAIQGITKRPPVREMGAAGTWDESRSLRVAPPDNLGRMSSQRSHRSFQSQRSLAVDGSRSNVERASTRGRRKAGETMPASAVDRDGSRAPNSPSISQRGWDEEAQMEVRSPTSPTLRQQQYSTNLRPYPSHRSGQ</sequence>
<name>A0A9P5D179_9HYPO</name>
<dbReference type="AlphaFoldDB" id="A0A9P5D179"/>
<feature type="compositionally biased region" description="Basic residues" evidence="2">
    <location>
        <begin position="48"/>
        <end position="61"/>
    </location>
</feature>
<dbReference type="Pfam" id="PF00924">
    <property type="entry name" value="MS_channel_2nd"/>
    <property type="match status" value="1"/>
</dbReference>
<dbReference type="InterPro" id="IPR011992">
    <property type="entry name" value="EF-hand-dom_pair"/>
</dbReference>
<feature type="transmembrane region" description="Helical" evidence="3">
    <location>
        <begin position="102"/>
        <end position="122"/>
    </location>
</feature>
<dbReference type="PANTHER" id="PTHR31323">
    <property type="entry name" value="MECHANOSENSITIVE ION CHANNEL PROTEIN MSY2"/>
    <property type="match status" value="1"/>
</dbReference>
<dbReference type="GO" id="GO:0005262">
    <property type="term" value="F:calcium channel activity"/>
    <property type="evidence" value="ECO:0007669"/>
    <property type="project" value="TreeGrafter"/>
</dbReference>
<dbReference type="PROSITE" id="PS00018">
    <property type="entry name" value="EF_HAND_1"/>
    <property type="match status" value="1"/>
</dbReference>
<dbReference type="Proteomes" id="UP000749293">
    <property type="component" value="Unassembled WGS sequence"/>
</dbReference>
<dbReference type="GO" id="GO:0006874">
    <property type="term" value="P:intracellular calcium ion homeostasis"/>
    <property type="evidence" value="ECO:0007669"/>
    <property type="project" value="TreeGrafter"/>
</dbReference>
<feature type="domain" description="EF-hand" evidence="4">
    <location>
        <begin position="402"/>
        <end position="437"/>
    </location>
</feature>
<dbReference type="PROSITE" id="PS50222">
    <property type="entry name" value="EF_HAND_2"/>
    <property type="match status" value="1"/>
</dbReference>
<dbReference type="InterPro" id="IPR018247">
    <property type="entry name" value="EF_Hand_1_Ca_BS"/>
</dbReference>
<dbReference type="GO" id="GO:0016020">
    <property type="term" value="C:membrane"/>
    <property type="evidence" value="ECO:0007669"/>
    <property type="project" value="InterPro"/>
</dbReference>
<dbReference type="RefSeq" id="XP_035322240.1">
    <property type="nucleotide sequence ID" value="XM_035468259.1"/>
</dbReference>
<feature type="compositionally biased region" description="Polar residues" evidence="2">
    <location>
        <begin position="12"/>
        <end position="32"/>
    </location>
</feature>
<gene>
    <name evidence="5" type="ORF">GMORB2_6289</name>
</gene>
<dbReference type="Gene3D" id="1.10.238.10">
    <property type="entry name" value="EF-hand"/>
    <property type="match status" value="1"/>
</dbReference>
<feature type="transmembrane region" description="Helical" evidence="3">
    <location>
        <begin position="458"/>
        <end position="484"/>
    </location>
</feature>
<dbReference type="InterPro" id="IPR010920">
    <property type="entry name" value="LSM_dom_sf"/>
</dbReference>
<dbReference type="InterPro" id="IPR058650">
    <property type="entry name" value="Msy1/2-like"/>
</dbReference>
<feature type="transmembrane region" description="Helical" evidence="3">
    <location>
        <begin position="149"/>
        <end position="170"/>
    </location>
</feature>
<evidence type="ECO:0000256" key="2">
    <source>
        <dbReference type="SAM" id="MobiDB-lite"/>
    </source>
</evidence>
<dbReference type="EMBL" id="JAANYQ010000006">
    <property type="protein sequence ID" value="KAF4123588.1"/>
    <property type="molecule type" value="Genomic_DNA"/>
</dbReference>
<accession>A0A9P5D179</accession>
<dbReference type="GO" id="GO:0005509">
    <property type="term" value="F:calcium ion binding"/>
    <property type="evidence" value="ECO:0007669"/>
    <property type="project" value="InterPro"/>
</dbReference>
<dbReference type="Pfam" id="PF25886">
    <property type="entry name" value="Msy1"/>
    <property type="match status" value="1"/>
</dbReference>
<dbReference type="InterPro" id="IPR006685">
    <property type="entry name" value="MscS_channel_2nd"/>
</dbReference>